<dbReference type="InterPro" id="IPR020103">
    <property type="entry name" value="PsdUridine_synth_cat_dom_sf"/>
</dbReference>
<organism evidence="10 11">
    <name type="scientific">Trypanosoma cruzi (strain CL Brener)</name>
    <dbReference type="NCBI Taxonomy" id="353153"/>
    <lineage>
        <taxon>Eukaryota</taxon>
        <taxon>Discoba</taxon>
        <taxon>Euglenozoa</taxon>
        <taxon>Kinetoplastea</taxon>
        <taxon>Metakinetoplastina</taxon>
        <taxon>Trypanosomatida</taxon>
        <taxon>Trypanosomatidae</taxon>
        <taxon>Trypanosoma</taxon>
        <taxon>Schizotrypanum</taxon>
    </lineage>
</organism>
<feature type="transmembrane region" description="Helical" evidence="8">
    <location>
        <begin position="39"/>
        <end position="59"/>
    </location>
</feature>
<keyword evidence="11" id="KW-1185">Reference proteome</keyword>
<dbReference type="AlphaFoldDB" id="Q4D3D3"/>
<dbReference type="InterPro" id="IPR020097">
    <property type="entry name" value="PsdUridine_synth_TruA_a/b_dom"/>
</dbReference>
<dbReference type="PaxDb" id="353153-Q4D3D3"/>
<sequence length="634" mass="72397">MKCCCIHEFIFFIYIYIYIPLVPFFFFFFYAIFLLPLCSFLFFLFSFFFLVCVCVFFFCSDMSCRMNAAAAVESENVGNRREEEEEREAVDEQARKLPKRKVAIIFGYVGERYCGLQWNHLPGYPTVEEELLRALHRTGMISKENYEQEKVQQKLNWERASRTDKGVHALRNVISLNVMLPYAKGSTTEYDPQEARRILMTVLPHDIIVYEIVPVTRSFNAYMLCGARTYEYYLPTFALMSLDEYSRDYFPPSLAPARPTLEEVGFTGVASEGPRATEDETPSFAPLGTKRPREVEENGEATGDGNDNANSVVGGKDTCEKHEREEEVEERDGQQCIGGRNSNETVQKFHDGRFEKLLIFRTIPADAMRHVSQYRLSPEQLEHARNIFRLYEGTYSYHNFTPGGRASDPSCMRYVTSVTVGDPFLVEPTDAAVISALQEWTPSRCYFPDDEQVSLQGQNDENSIEEKREQMREHMQHVYGDFSCGGVEGSVKTGLEVVRIELHGQSFMLNQIRKMIGAVISICAAGLSPQYLRDHLLNKAVRCGVPMAPANGLFLSYLDFQRYNYRLERIQSQGGNGSGKCGVYVDRVSSDAVEAFRHKIVAVILRNEMVGDVMGRWMRSLRHVLRLACGLEIP</sequence>
<evidence type="ECO:0000256" key="6">
    <source>
        <dbReference type="PIRSR" id="PIRSR641708-2"/>
    </source>
</evidence>
<accession>Q4D3D3</accession>
<feature type="binding site" evidence="6">
    <location>
        <position position="230"/>
    </location>
    <ligand>
        <name>substrate</name>
    </ligand>
</feature>
<dbReference type="CDD" id="cd02568">
    <property type="entry name" value="PseudoU_synth_PUS1_PUS2"/>
    <property type="match status" value="1"/>
</dbReference>
<dbReference type="eggNOG" id="KOG2553">
    <property type="taxonomic scope" value="Eukaryota"/>
</dbReference>
<evidence type="ECO:0000259" key="9">
    <source>
        <dbReference type="Pfam" id="PF01416"/>
    </source>
</evidence>
<dbReference type="GO" id="GO:0009982">
    <property type="term" value="F:pseudouridine synthase activity"/>
    <property type="evidence" value="ECO:0007669"/>
    <property type="project" value="InterPro"/>
</dbReference>
<comment type="caution">
    <text evidence="10">The sequence shown here is derived from an EMBL/GenBank/DDBJ whole genome shotgun (WGS) entry which is preliminary data.</text>
</comment>
<keyword evidence="2" id="KW-0819">tRNA processing</keyword>
<gene>
    <name evidence="10" type="ORF">Tc00.1047053503959.50</name>
</gene>
<dbReference type="GO" id="GO:0003723">
    <property type="term" value="F:RNA binding"/>
    <property type="evidence" value="ECO:0007669"/>
    <property type="project" value="InterPro"/>
</dbReference>
<dbReference type="PANTHER" id="PTHR11142">
    <property type="entry name" value="PSEUDOURIDYLATE SYNTHASE"/>
    <property type="match status" value="1"/>
</dbReference>
<dbReference type="InterPro" id="IPR001406">
    <property type="entry name" value="PsdUridine_synth_TruA"/>
</dbReference>
<dbReference type="InParanoid" id="Q4D3D3"/>
<evidence type="ECO:0000313" key="10">
    <source>
        <dbReference type="EMBL" id="EAN87037.1"/>
    </source>
</evidence>
<dbReference type="OMA" id="CEKHERE"/>
<dbReference type="Gene3D" id="3.30.70.660">
    <property type="entry name" value="Pseudouridine synthase I, catalytic domain, C-terminal subdomain"/>
    <property type="match status" value="1"/>
</dbReference>
<dbReference type="Gene3D" id="3.30.70.580">
    <property type="entry name" value="Pseudouridine synthase I, catalytic domain, N-terminal subdomain"/>
    <property type="match status" value="1"/>
</dbReference>
<dbReference type="EMBL" id="AAHK01001098">
    <property type="protein sequence ID" value="EAN87037.1"/>
    <property type="molecule type" value="Genomic_DNA"/>
</dbReference>
<evidence type="ECO:0000256" key="4">
    <source>
        <dbReference type="ARBA" id="ARBA00036943"/>
    </source>
</evidence>
<dbReference type="InterPro" id="IPR020095">
    <property type="entry name" value="PsdUridine_synth_TruA_C"/>
</dbReference>
<dbReference type="FunCoup" id="Q4D3D3">
    <property type="interactions" value="719"/>
</dbReference>
<proteinExistence type="inferred from homology"/>
<dbReference type="GO" id="GO:1990481">
    <property type="term" value="P:mRNA pseudouridine synthesis"/>
    <property type="evidence" value="ECO:0007669"/>
    <property type="project" value="TreeGrafter"/>
</dbReference>
<dbReference type="SUPFAM" id="SSF55120">
    <property type="entry name" value="Pseudouridine synthase"/>
    <property type="match status" value="1"/>
</dbReference>
<feature type="active site" description="Nucleophile" evidence="5">
    <location>
        <position position="164"/>
    </location>
</feature>
<evidence type="ECO:0000256" key="1">
    <source>
        <dbReference type="ARBA" id="ARBA00009375"/>
    </source>
</evidence>
<evidence type="ECO:0000313" key="11">
    <source>
        <dbReference type="Proteomes" id="UP000002296"/>
    </source>
</evidence>
<reference evidence="10 11" key="1">
    <citation type="journal article" date="2005" name="Science">
        <title>The genome sequence of Trypanosoma cruzi, etiologic agent of Chagas disease.</title>
        <authorList>
            <person name="El-Sayed N.M."/>
            <person name="Myler P.J."/>
            <person name="Bartholomeu D.C."/>
            <person name="Nilsson D."/>
            <person name="Aggarwal G."/>
            <person name="Tran A.N."/>
            <person name="Ghedin E."/>
            <person name="Worthey E.A."/>
            <person name="Delcher A.L."/>
            <person name="Blandin G."/>
            <person name="Westenberger S.J."/>
            <person name="Caler E."/>
            <person name="Cerqueira G.C."/>
            <person name="Branche C."/>
            <person name="Haas B."/>
            <person name="Anupama A."/>
            <person name="Arner E."/>
            <person name="Aslund L."/>
            <person name="Attipoe P."/>
            <person name="Bontempi E."/>
            <person name="Bringaud F."/>
            <person name="Burton P."/>
            <person name="Cadag E."/>
            <person name="Campbell D.A."/>
            <person name="Carrington M."/>
            <person name="Crabtree J."/>
            <person name="Darban H."/>
            <person name="da Silveira J.F."/>
            <person name="de Jong P."/>
            <person name="Edwards K."/>
            <person name="Englund P.T."/>
            <person name="Fazelina G."/>
            <person name="Feldblyum T."/>
            <person name="Ferella M."/>
            <person name="Frasch A.C."/>
            <person name="Gull K."/>
            <person name="Horn D."/>
            <person name="Hou L."/>
            <person name="Huang Y."/>
            <person name="Kindlund E."/>
            <person name="Klingbeil M."/>
            <person name="Kluge S."/>
            <person name="Koo H."/>
            <person name="Lacerda D."/>
            <person name="Levin M.J."/>
            <person name="Lorenzi H."/>
            <person name="Louie T."/>
            <person name="Machado C.R."/>
            <person name="McCulloch R."/>
            <person name="McKenna A."/>
            <person name="Mizuno Y."/>
            <person name="Mottram J.C."/>
            <person name="Nelson S."/>
            <person name="Ochaya S."/>
            <person name="Osoegawa K."/>
            <person name="Pai G."/>
            <person name="Parsons M."/>
            <person name="Pentony M."/>
            <person name="Pettersson U."/>
            <person name="Pop M."/>
            <person name="Ramirez J.L."/>
            <person name="Rinta J."/>
            <person name="Robertson L."/>
            <person name="Salzberg S.L."/>
            <person name="Sanchez D.O."/>
            <person name="Seyler A."/>
            <person name="Sharma R."/>
            <person name="Shetty J."/>
            <person name="Simpson A.J."/>
            <person name="Sisk E."/>
            <person name="Tammi M.T."/>
            <person name="Tarleton R."/>
            <person name="Teixeira S."/>
            <person name="Van Aken S."/>
            <person name="Vogt C."/>
            <person name="Ward P.N."/>
            <person name="Wickstead B."/>
            <person name="Wortman J."/>
            <person name="White O."/>
            <person name="Fraser C.M."/>
            <person name="Stuart K.D."/>
            <person name="Andersson B."/>
        </authorList>
    </citation>
    <scope>NUCLEOTIDE SEQUENCE [LARGE SCALE GENOMIC DNA]</scope>
    <source>
        <strain evidence="10 11">CL Brener</strain>
    </source>
</reference>
<dbReference type="PANTHER" id="PTHR11142:SF9">
    <property type="entry name" value="TRNA PSEUDOURIDINE SYNTHASE-RELATED"/>
    <property type="match status" value="1"/>
</dbReference>
<evidence type="ECO:0000256" key="5">
    <source>
        <dbReference type="PIRSR" id="PIRSR641708-1"/>
    </source>
</evidence>
<dbReference type="KEGG" id="tcr:503959.50"/>
<feature type="region of interest" description="Disordered" evidence="7">
    <location>
        <begin position="270"/>
        <end position="342"/>
    </location>
</feature>
<dbReference type="Pfam" id="PF01416">
    <property type="entry name" value="PseudoU_synth_1"/>
    <property type="match status" value="1"/>
</dbReference>
<evidence type="ECO:0000256" key="3">
    <source>
        <dbReference type="ARBA" id="ARBA00023235"/>
    </source>
</evidence>
<evidence type="ECO:0000256" key="2">
    <source>
        <dbReference type="ARBA" id="ARBA00022694"/>
    </source>
</evidence>
<feature type="domain" description="Pseudouridine synthase I TruA alpha/beta" evidence="9">
    <location>
        <begin position="455"/>
        <end position="560"/>
    </location>
</feature>
<evidence type="ECO:0000256" key="8">
    <source>
        <dbReference type="SAM" id="Phobius"/>
    </source>
</evidence>
<comment type="similarity">
    <text evidence="1">Belongs to the tRNA pseudouridine synthase TruA family.</text>
</comment>
<dbReference type="GeneID" id="3539416"/>
<dbReference type="GO" id="GO:0031119">
    <property type="term" value="P:tRNA pseudouridine synthesis"/>
    <property type="evidence" value="ECO:0007669"/>
    <property type="project" value="InterPro"/>
</dbReference>
<keyword evidence="8" id="KW-0472">Membrane</keyword>
<dbReference type="SMR" id="Q4D3D3"/>
<keyword evidence="8" id="KW-0812">Transmembrane</keyword>
<dbReference type="FunFam" id="3.30.70.580:FF:000002">
    <property type="entry name" value="tRNA pseudouridine synthase"/>
    <property type="match status" value="1"/>
</dbReference>
<dbReference type="GO" id="GO:0005634">
    <property type="term" value="C:nucleus"/>
    <property type="evidence" value="ECO:0007669"/>
    <property type="project" value="TreeGrafter"/>
</dbReference>
<dbReference type="Proteomes" id="UP000002296">
    <property type="component" value="Unassembled WGS sequence"/>
</dbReference>
<comment type="catalytic activity">
    <reaction evidence="4">
        <text>a uridine in tRNA = a pseudouridine in tRNA</text>
        <dbReference type="Rhea" id="RHEA:54572"/>
        <dbReference type="Rhea" id="RHEA-COMP:13339"/>
        <dbReference type="Rhea" id="RHEA-COMP:13934"/>
        <dbReference type="ChEBI" id="CHEBI:65314"/>
        <dbReference type="ChEBI" id="CHEBI:65315"/>
    </reaction>
</comment>
<dbReference type="InterPro" id="IPR041708">
    <property type="entry name" value="PUS1/PUS2-like"/>
</dbReference>
<feature type="transmembrane region" description="Helical" evidence="8">
    <location>
        <begin position="12"/>
        <end position="33"/>
    </location>
</feature>
<keyword evidence="8" id="KW-1133">Transmembrane helix</keyword>
<dbReference type="STRING" id="353153.Q4D3D3"/>
<protein>
    <recommendedName>
        <fullName evidence="9">Pseudouridine synthase I TruA alpha/beta domain-containing protein</fullName>
    </recommendedName>
</protein>
<dbReference type="InterPro" id="IPR020094">
    <property type="entry name" value="TruA/RsuA/RluB/E/F_N"/>
</dbReference>
<keyword evidence="3" id="KW-0413">Isomerase</keyword>
<dbReference type="RefSeq" id="XP_808888.1">
    <property type="nucleotide sequence ID" value="XM_803795.1"/>
</dbReference>
<name>Q4D3D3_TRYCC</name>
<evidence type="ECO:0000256" key="7">
    <source>
        <dbReference type="SAM" id="MobiDB-lite"/>
    </source>
</evidence>